<dbReference type="PANTHER" id="PTHR21301:SF10">
    <property type="entry name" value="REVERSE TRANSCRIPTASE DOMAIN-CONTAINING PROTEIN"/>
    <property type="match status" value="1"/>
</dbReference>
<organism evidence="1 2">
    <name type="scientific">Aedes albopictus</name>
    <name type="common">Asian tiger mosquito</name>
    <name type="synonym">Stegomyia albopicta</name>
    <dbReference type="NCBI Taxonomy" id="7160"/>
    <lineage>
        <taxon>Eukaryota</taxon>
        <taxon>Metazoa</taxon>
        <taxon>Ecdysozoa</taxon>
        <taxon>Arthropoda</taxon>
        <taxon>Hexapoda</taxon>
        <taxon>Insecta</taxon>
        <taxon>Pterygota</taxon>
        <taxon>Neoptera</taxon>
        <taxon>Endopterygota</taxon>
        <taxon>Diptera</taxon>
        <taxon>Nematocera</taxon>
        <taxon>Culicoidea</taxon>
        <taxon>Culicidae</taxon>
        <taxon>Culicinae</taxon>
        <taxon>Aedini</taxon>
        <taxon>Aedes</taxon>
        <taxon>Stegomyia</taxon>
    </lineage>
</organism>
<dbReference type="EnsemblMetazoa" id="AALFPA23_017356.R25326">
    <property type="protein sequence ID" value="AALFPA23_017356.P25326"/>
    <property type="gene ID" value="AALFPA23_017356"/>
</dbReference>
<reference evidence="1" key="2">
    <citation type="submission" date="2025-05" db="UniProtKB">
        <authorList>
            <consortium name="EnsemblMetazoa"/>
        </authorList>
    </citation>
    <scope>IDENTIFICATION</scope>
    <source>
        <strain evidence="1">Foshan</strain>
    </source>
</reference>
<protein>
    <recommendedName>
        <fullName evidence="3">Reverse transcriptase domain-containing protein</fullName>
    </recommendedName>
</protein>
<sequence>MADLQPSFFMYISNTYDHSTARLFKEYASLNTKLGNAQERSPYANKLQRIIERCKKSLLNVEIKHTFFKIKQLKLSIERAKAEITTHSPTDIAARFFDTQDRSFNRNVSRNERKTTSKLLRLIERTAEQWDVMPTFNEKSILNATNVQIPQETQTLLSLGPKFALPTDVLTPRHLFHMIADVEAILNVTPYKAVRDYNRCRITTAIQNHISRARSNQRENPVSKFCKHASITTKKFLDDHKDIVIVESDKGKRMVVMYIADYDRKMSTLLDDSTYKVLPKDPTSKFQRQNNTLVRRLSNLELIDHFTASRLTSKTATCPRIYGQPKAHKDGLPLRPVVPNITAPTYQLSKYIASVLSKGFKSEYNIIDSFSFVKYITAVTLPAGYILVSFDVVSLFTNIPKDLVIRDIIMNWDTIGKATNINLDLFLEMDAGEKTAKTSTKEDDYDATIGSAPCTYVCVINLYGRSPLLCFLIHVGGGIKWQICAFMCYNIFQLHPASGGSGG</sequence>
<name>A0ABM1ZD50_AEDAL</name>
<proteinExistence type="predicted"/>
<evidence type="ECO:0000313" key="1">
    <source>
        <dbReference type="EnsemblMetazoa" id="AALFPA23_017356.P25326"/>
    </source>
</evidence>
<keyword evidence="2" id="KW-1185">Reference proteome</keyword>
<dbReference type="Proteomes" id="UP000069940">
    <property type="component" value="Unassembled WGS sequence"/>
</dbReference>
<evidence type="ECO:0000313" key="2">
    <source>
        <dbReference type="Proteomes" id="UP000069940"/>
    </source>
</evidence>
<accession>A0ABM1ZD50</accession>
<dbReference type="PANTHER" id="PTHR21301">
    <property type="entry name" value="REVERSE TRANSCRIPTASE"/>
    <property type="match status" value="1"/>
</dbReference>
<evidence type="ECO:0008006" key="3">
    <source>
        <dbReference type="Google" id="ProtNLM"/>
    </source>
</evidence>
<dbReference type="GeneID" id="134284549"/>
<dbReference type="RefSeq" id="XP_062699514.1">
    <property type="nucleotide sequence ID" value="XM_062843530.1"/>
</dbReference>
<reference evidence="2" key="1">
    <citation type="journal article" date="2015" name="Proc. Natl. Acad. Sci. U.S.A.">
        <title>Genome sequence of the Asian Tiger mosquito, Aedes albopictus, reveals insights into its biology, genetics, and evolution.</title>
        <authorList>
            <person name="Chen X.G."/>
            <person name="Jiang X."/>
            <person name="Gu J."/>
            <person name="Xu M."/>
            <person name="Wu Y."/>
            <person name="Deng Y."/>
            <person name="Zhang C."/>
            <person name="Bonizzoni M."/>
            <person name="Dermauw W."/>
            <person name="Vontas J."/>
            <person name="Armbruster P."/>
            <person name="Huang X."/>
            <person name="Yang Y."/>
            <person name="Zhang H."/>
            <person name="He W."/>
            <person name="Peng H."/>
            <person name="Liu Y."/>
            <person name="Wu K."/>
            <person name="Chen J."/>
            <person name="Lirakis M."/>
            <person name="Topalis P."/>
            <person name="Van Leeuwen T."/>
            <person name="Hall A.B."/>
            <person name="Jiang X."/>
            <person name="Thorpe C."/>
            <person name="Mueller R.L."/>
            <person name="Sun C."/>
            <person name="Waterhouse R.M."/>
            <person name="Yan G."/>
            <person name="Tu Z.J."/>
            <person name="Fang X."/>
            <person name="James A.A."/>
        </authorList>
    </citation>
    <scope>NUCLEOTIDE SEQUENCE [LARGE SCALE GENOMIC DNA]</scope>
    <source>
        <strain evidence="2">Foshan</strain>
    </source>
</reference>